<dbReference type="RefSeq" id="WP_013910028.1">
    <property type="nucleotide sequence ID" value="NC_015682.1"/>
</dbReference>
<dbReference type="Gene3D" id="3.40.50.2300">
    <property type="match status" value="1"/>
</dbReference>
<dbReference type="PANTHER" id="PTHR32071:SF119">
    <property type="entry name" value="SIGMA L-DEPENDENT TRANSCRIPTIONAL REGULATOR YPLP-RELATED"/>
    <property type="match status" value="1"/>
</dbReference>
<dbReference type="OrthoDB" id="9767722at2"/>
<keyword evidence="11" id="KW-1185">Reference proteome</keyword>
<dbReference type="EMBL" id="CP002829">
    <property type="protein sequence ID" value="AEH23330.1"/>
    <property type="molecule type" value="Genomic_DNA"/>
</dbReference>
<sequence>MEQQFKILVVDDEKLTLKNLKYILTKEGYEVKAVDNGMSALNLLKNEEFDLVITDLKMDMVSGLDILEKCKEWYPDTEVIMITAYGSIDSAIQAMKLGAYHYITKPFRLDELKILVKEALEKVRIKKENKRLKEEFERLKGTVVHIITQNPEMKKILELAEKVAPTDCPVLILGETGTGKELLARYIHQHSRRKDKVFLAINCGAFTEELLANELFGHEKGAYTGAVSTKKGLLEVASGGTLFLDEITEMSPTMQVKFLRVLQEKEFIRLGGTEPIKVDVRIIAATNRDIKKEIEKGRFREDLYYRLNVISFNLPPLCQRKEDIPLLCYYFLNKYAKEMNKEVKEISEEAMELLLSYDYPGNVRELENIIARAVALTNSSKIELSHLPEDLKKFKIFTFRKKNFPLPTLEEQEKEYIKMVLKEVGGNKTLAAQILGIDRATLWRKLKKYSLENE</sequence>
<dbReference type="InterPro" id="IPR002078">
    <property type="entry name" value="Sigma_54_int"/>
</dbReference>
<dbReference type="InterPro" id="IPR025943">
    <property type="entry name" value="Sigma_54_int_dom_ATP-bd_2"/>
</dbReference>
<dbReference type="InterPro" id="IPR025662">
    <property type="entry name" value="Sigma_54_int_dom_ATP-bd_1"/>
</dbReference>
<evidence type="ECO:0000256" key="7">
    <source>
        <dbReference type="SAM" id="Coils"/>
    </source>
</evidence>
<dbReference type="PROSITE" id="PS50110">
    <property type="entry name" value="RESPONSE_REGULATORY"/>
    <property type="match status" value="1"/>
</dbReference>
<evidence type="ECO:0000256" key="6">
    <source>
        <dbReference type="PROSITE-ProRule" id="PRU00169"/>
    </source>
</evidence>
<dbReference type="InterPro" id="IPR002197">
    <property type="entry name" value="HTH_Fis"/>
</dbReference>
<feature type="coiled-coil region" evidence="7">
    <location>
        <begin position="109"/>
        <end position="142"/>
    </location>
</feature>
<dbReference type="PROSITE" id="PS50045">
    <property type="entry name" value="SIGMA54_INTERACT_4"/>
    <property type="match status" value="1"/>
</dbReference>
<dbReference type="Pfam" id="PF25601">
    <property type="entry name" value="AAA_lid_14"/>
    <property type="match status" value="1"/>
</dbReference>
<name>F8C272_THEGP</name>
<dbReference type="FunFam" id="3.40.50.300:FF:000006">
    <property type="entry name" value="DNA-binding transcriptional regulator NtrC"/>
    <property type="match status" value="1"/>
</dbReference>
<dbReference type="PROSITE" id="PS00675">
    <property type="entry name" value="SIGMA54_INTERACT_1"/>
    <property type="match status" value="1"/>
</dbReference>
<dbReference type="PANTHER" id="PTHR32071">
    <property type="entry name" value="TRANSCRIPTIONAL REGULATORY PROTEIN"/>
    <property type="match status" value="1"/>
</dbReference>
<evidence type="ECO:0000313" key="11">
    <source>
        <dbReference type="Proteomes" id="UP000006583"/>
    </source>
</evidence>
<dbReference type="PROSITE" id="PS00688">
    <property type="entry name" value="SIGMA54_INTERACT_3"/>
    <property type="match status" value="1"/>
</dbReference>
<dbReference type="GO" id="GO:0043565">
    <property type="term" value="F:sequence-specific DNA binding"/>
    <property type="evidence" value="ECO:0007669"/>
    <property type="project" value="InterPro"/>
</dbReference>
<dbReference type="InterPro" id="IPR003593">
    <property type="entry name" value="AAA+_ATPase"/>
</dbReference>
<keyword evidence="1" id="KW-0547">Nucleotide-binding</keyword>
<keyword evidence="7" id="KW-0175">Coiled coil</keyword>
<keyword evidence="5" id="KW-0804">Transcription</keyword>
<dbReference type="Proteomes" id="UP000006583">
    <property type="component" value="Chromosome"/>
</dbReference>
<evidence type="ECO:0000259" key="8">
    <source>
        <dbReference type="PROSITE" id="PS50045"/>
    </source>
</evidence>
<dbReference type="Pfam" id="PF00158">
    <property type="entry name" value="Sigma54_activat"/>
    <property type="match status" value="1"/>
</dbReference>
<gene>
    <name evidence="10" type="ordered locus">TOPB45_1248</name>
</gene>
<dbReference type="PATRIC" id="fig|795359.3.peg.1267"/>
<evidence type="ECO:0000256" key="3">
    <source>
        <dbReference type="ARBA" id="ARBA00023015"/>
    </source>
</evidence>
<dbReference type="InterPro" id="IPR058031">
    <property type="entry name" value="AAA_lid_NorR"/>
</dbReference>
<dbReference type="CDD" id="cd00009">
    <property type="entry name" value="AAA"/>
    <property type="match status" value="1"/>
</dbReference>
<dbReference type="GO" id="GO:0006355">
    <property type="term" value="P:regulation of DNA-templated transcription"/>
    <property type="evidence" value="ECO:0007669"/>
    <property type="project" value="InterPro"/>
</dbReference>
<evidence type="ECO:0000259" key="9">
    <source>
        <dbReference type="PROSITE" id="PS50110"/>
    </source>
</evidence>
<dbReference type="GO" id="GO:0005524">
    <property type="term" value="F:ATP binding"/>
    <property type="evidence" value="ECO:0007669"/>
    <property type="project" value="UniProtKB-KW"/>
</dbReference>
<accession>F8C272</accession>
<dbReference type="SUPFAM" id="SSF52172">
    <property type="entry name" value="CheY-like"/>
    <property type="match status" value="1"/>
</dbReference>
<evidence type="ECO:0000313" key="10">
    <source>
        <dbReference type="EMBL" id="AEH23330.1"/>
    </source>
</evidence>
<dbReference type="PROSITE" id="PS00676">
    <property type="entry name" value="SIGMA54_INTERACT_2"/>
    <property type="match status" value="1"/>
</dbReference>
<dbReference type="InterPro" id="IPR009057">
    <property type="entry name" value="Homeodomain-like_sf"/>
</dbReference>
<keyword evidence="3" id="KW-0805">Transcription regulation</keyword>
<dbReference type="SMART" id="SM00382">
    <property type="entry name" value="AAA"/>
    <property type="match status" value="1"/>
</dbReference>
<dbReference type="GO" id="GO:0000160">
    <property type="term" value="P:phosphorelay signal transduction system"/>
    <property type="evidence" value="ECO:0007669"/>
    <property type="project" value="InterPro"/>
</dbReference>
<dbReference type="SUPFAM" id="SSF46689">
    <property type="entry name" value="Homeodomain-like"/>
    <property type="match status" value="1"/>
</dbReference>
<evidence type="ECO:0000256" key="4">
    <source>
        <dbReference type="ARBA" id="ARBA00023125"/>
    </source>
</evidence>
<dbReference type="Gene3D" id="1.10.10.60">
    <property type="entry name" value="Homeodomain-like"/>
    <property type="match status" value="1"/>
</dbReference>
<keyword evidence="2" id="KW-0067">ATP-binding</keyword>
<keyword evidence="4" id="KW-0238">DNA-binding</keyword>
<dbReference type="AlphaFoldDB" id="F8C272"/>
<dbReference type="InterPro" id="IPR027417">
    <property type="entry name" value="P-loop_NTPase"/>
</dbReference>
<dbReference type="eggNOG" id="COG2204">
    <property type="taxonomic scope" value="Bacteria"/>
</dbReference>
<dbReference type="Pfam" id="PF00072">
    <property type="entry name" value="Response_reg"/>
    <property type="match status" value="1"/>
</dbReference>
<dbReference type="Pfam" id="PF02954">
    <property type="entry name" value="HTH_8"/>
    <property type="match status" value="1"/>
</dbReference>
<feature type="domain" description="Sigma-54 factor interaction" evidence="8">
    <location>
        <begin position="146"/>
        <end position="375"/>
    </location>
</feature>
<keyword evidence="6" id="KW-0597">Phosphoprotein</keyword>
<dbReference type="HOGENOM" id="CLU_000445_0_6_0"/>
<dbReference type="SMART" id="SM00448">
    <property type="entry name" value="REC"/>
    <property type="match status" value="1"/>
</dbReference>
<feature type="domain" description="Response regulatory" evidence="9">
    <location>
        <begin position="6"/>
        <end position="120"/>
    </location>
</feature>
<feature type="modified residue" description="4-aspartylphosphate" evidence="6">
    <location>
        <position position="55"/>
    </location>
</feature>
<dbReference type="SUPFAM" id="SSF52540">
    <property type="entry name" value="P-loop containing nucleoside triphosphate hydrolases"/>
    <property type="match status" value="1"/>
</dbReference>
<evidence type="ECO:0000256" key="1">
    <source>
        <dbReference type="ARBA" id="ARBA00022741"/>
    </source>
</evidence>
<dbReference type="KEGG" id="top:TOPB45_1248"/>
<dbReference type="InterPro" id="IPR011006">
    <property type="entry name" value="CheY-like_superfamily"/>
</dbReference>
<evidence type="ECO:0000256" key="5">
    <source>
        <dbReference type="ARBA" id="ARBA00023163"/>
    </source>
</evidence>
<dbReference type="InterPro" id="IPR001789">
    <property type="entry name" value="Sig_transdc_resp-reg_receiver"/>
</dbReference>
<organism evidence="10 11">
    <name type="scientific">Thermodesulfobacterium geofontis (strain OPF15)</name>
    <dbReference type="NCBI Taxonomy" id="795359"/>
    <lineage>
        <taxon>Bacteria</taxon>
        <taxon>Pseudomonadati</taxon>
        <taxon>Thermodesulfobacteriota</taxon>
        <taxon>Thermodesulfobacteria</taxon>
        <taxon>Thermodesulfobacteriales</taxon>
        <taxon>Thermodesulfobacteriaceae</taxon>
        <taxon>Thermodesulfobacterium</taxon>
    </lineage>
</organism>
<proteinExistence type="predicted"/>
<evidence type="ECO:0000256" key="2">
    <source>
        <dbReference type="ARBA" id="ARBA00022840"/>
    </source>
</evidence>
<dbReference type="PRINTS" id="PR01590">
    <property type="entry name" value="HTHFIS"/>
</dbReference>
<dbReference type="Gene3D" id="1.10.8.60">
    <property type="match status" value="1"/>
</dbReference>
<dbReference type="Gene3D" id="3.40.50.300">
    <property type="entry name" value="P-loop containing nucleotide triphosphate hydrolases"/>
    <property type="match status" value="1"/>
</dbReference>
<dbReference type="InterPro" id="IPR025944">
    <property type="entry name" value="Sigma_54_int_dom_CS"/>
</dbReference>
<reference evidence="10 11" key="1">
    <citation type="journal article" date="2013" name="Genome Announc.">
        <title>Complete genome sequence of the hyperthermophilic sulfate-reducing bacterium Thermodesulfobacterium geofontis OPF15T.</title>
        <authorList>
            <person name="Elkins J.G."/>
            <person name="Hamilton-Brehm S.D."/>
            <person name="Lucas S."/>
            <person name="Han J."/>
            <person name="Lapidus A."/>
            <person name="Cheng J.F."/>
            <person name="Goodwin L.A."/>
            <person name="Pitluck S."/>
            <person name="Peters L."/>
            <person name="Mikhailova N."/>
            <person name="Davenport K.W."/>
            <person name="Detter J.C."/>
            <person name="Han C.S."/>
            <person name="Tapia R."/>
            <person name="Land M.L."/>
            <person name="Hauser L."/>
            <person name="Kyrpides N.C."/>
            <person name="Ivanova N.N."/>
            <person name="Pagani I."/>
            <person name="Bruce D."/>
            <person name="Woyke T."/>
            <person name="Cottingham R.W."/>
        </authorList>
    </citation>
    <scope>NUCLEOTIDE SEQUENCE [LARGE SCALE GENOMIC DNA]</scope>
    <source>
        <strain evidence="10 11">OPF15</strain>
    </source>
</reference>
<dbReference type="STRING" id="795359.TOPB45_1248"/>
<protein>
    <submittedName>
        <fullName evidence="10">Two component, sigma54 specific, transcriptional regulator, Fis family</fullName>
    </submittedName>
</protein>